<proteinExistence type="predicted"/>
<dbReference type="AlphaFoldDB" id="A0A0V1GGT2"/>
<comment type="caution">
    <text evidence="1">The sequence shown here is derived from an EMBL/GenBank/DDBJ whole genome shotgun (WGS) entry which is preliminary data.</text>
</comment>
<name>A0A0V1GGT2_9BILA</name>
<sequence>MSGIDLEKSQNYNEPVGTIESDMKSSVLIIDPIIAFY</sequence>
<evidence type="ECO:0000313" key="1">
    <source>
        <dbReference type="EMBL" id="KRY97482.1"/>
    </source>
</evidence>
<dbReference type="EMBL" id="JYDP01002020">
    <property type="protein sequence ID" value="KRY97482.1"/>
    <property type="molecule type" value="Genomic_DNA"/>
</dbReference>
<protein>
    <submittedName>
        <fullName evidence="1">Uncharacterized protein</fullName>
    </submittedName>
</protein>
<organism evidence="1 2">
    <name type="scientific">Trichinella zimbabwensis</name>
    <dbReference type="NCBI Taxonomy" id="268475"/>
    <lineage>
        <taxon>Eukaryota</taxon>
        <taxon>Metazoa</taxon>
        <taxon>Ecdysozoa</taxon>
        <taxon>Nematoda</taxon>
        <taxon>Enoplea</taxon>
        <taxon>Dorylaimia</taxon>
        <taxon>Trichinellida</taxon>
        <taxon>Trichinellidae</taxon>
        <taxon>Trichinella</taxon>
    </lineage>
</organism>
<dbReference type="Proteomes" id="UP000055024">
    <property type="component" value="Unassembled WGS sequence"/>
</dbReference>
<gene>
    <name evidence="1" type="ORF">T11_14012</name>
</gene>
<accession>A0A0V1GGT2</accession>
<keyword evidence="2" id="KW-1185">Reference proteome</keyword>
<reference evidence="1 2" key="1">
    <citation type="submission" date="2015-01" db="EMBL/GenBank/DDBJ databases">
        <title>Evolution of Trichinella species and genotypes.</title>
        <authorList>
            <person name="Korhonen P.K."/>
            <person name="Edoardo P."/>
            <person name="Giuseppe L.R."/>
            <person name="Gasser R.B."/>
        </authorList>
    </citation>
    <scope>NUCLEOTIDE SEQUENCE [LARGE SCALE GENOMIC DNA]</scope>
    <source>
        <strain evidence="1">ISS1029</strain>
    </source>
</reference>
<evidence type="ECO:0000313" key="2">
    <source>
        <dbReference type="Proteomes" id="UP000055024"/>
    </source>
</evidence>